<keyword evidence="2" id="KW-0808">Transferase</keyword>
<keyword evidence="3" id="KW-1185">Reference proteome</keyword>
<feature type="region of interest" description="Disordered" evidence="1">
    <location>
        <begin position="689"/>
        <end position="708"/>
    </location>
</feature>
<evidence type="ECO:0000313" key="3">
    <source>
        <dbReference type="Proteomes" id="UP000199399"/>
    </source>
</evidence>
<reference evidence="3" key="1">
    <citation type="submission" date="2016-10" db="EMBL/GenBank/DDBJ databases">
        <authorList>
            <person name="Varghese N."/>
            <person name="Submissions S."/>
        </authorList>
    </citation>
    <scope>NUCLEOTIDE SEQUENCE [LARGE SCALE GENOMIC DNA]</scope>
    <source>
        <strain evidence="3">DSM 16477</strain>
    </source>
</reference>
<dbReference type="InterPro" id="IPR036890">
    <property type="entry name" value="HATPase_C_sf"/>
</dbReference>
<organism evidence="2 3">
    <name type="scientific">Sulfitobacter delicatus</name>
    <dbReference type="NCBI Taxonomy" id="218672"/>
    <lineage>
        <taxon>Bacteria</taxon>
        <taxon>Pseudomonadati</taxon>
        <taxon>Pseudomonadota</taxon>
        <taxon>Alphaproteobacteria</taxon>
        <taxon>Rhodobacterales</taxon>
        <taxon>Roseobacteraceae</taxon>
        <taxon>Sulfitobacter</taxon>
    </lineage>
</organism>
<dbReference type="Gene3D" id="3.30.565.10">
    <property type="entry name" value="Histidine kinase-like ATPase, C-terminal domain"/>
    <property type="match status" value="1"/>
</dbReference>
<dbReference type="AlphaFoldDB" id="A0A1G7R9Q8"/>
<dbReference type="RefSeq" id="WP_093741782.1">
    <property type="nucleotide sequence ID" value="NZ_FNBP01000004.1"/>
</dbReference>
<gene>
    <name evidence="2" type="ORF">SAMN04489759_104298</name>
</gene>
<proteinExistence type="predicted"/>
<dbReference type="Proteomes" id="UP000199399">
    <property type="component" value="Unassembled WGS sequence"/>
</dbReference>
<dbReference type="EMBL" id="FNBP01000004">
    <property type="protein sequence ID" value="SDG06720.1"/>
    <property type="molecule type" value="Genomic_DNA"/>
</dbReference>
<evidence type="ECO:0000313" key="2">
    <source>
        <dbReference type="EMBL" id="SDG06720.1"/>
    </source>
</evidence>
<sequence length="708" mass="79378">MPTMTENLPNRVRKLTKPRNYAQAMQPFLEAVSNSIMAIDDRVAVFGGRSDGVVNIVVSDLGADDISIEISDNGIGLDKERYDAFCEIDTDFKRERGGKGVGRLYWLDAFKKIEVVSNYKTDTGMSQRAFEFRLAQENQVFENTDLDHDLAQGVTGTTVRFRGLRQGPYLELFPKRAATIKDYLAAEFISNFLSKVGPVVHLTATTKGGTVQTATYPKDVSELVARGPEKISDIILDDASKLEVRCFLCDKKASSGLTGRHQVHLLGNNRTVESRNVDDLVAIGPLRTEELDDLALHILVSGELLDNSVAESRTSFTLPEGEVSEIVKSAVKTARSEFIADQLNEFDRARREQFDKFLEHQPIFGFANRDEIFASLPANAKSPEDFVSKLALPRFRAEQKREEALSSLVDKVVSGDEVPENFGEVVRRAAEGVQDNERAALGHHAARRRVVLDLMDRLIRRLRNSPDKDKNHVENTLHTLLVPMRVNSSNPDEEERAAHDLWLLDERLAFASGFSSDKRLAAVLEDSDSELRPDVLLWDVLYALGPVGHQGGAEDVEDTEPLSTVFIVELKHPGRENYKAEERIEDQVRRYVTEIKGGKIESFGRRKIRVSDDCQFHCLVVADFHGRLADEVSGWDYVHNRRGRERRLGGDHSSVIIQAVEWDYVLSTSRQANRALLDAAGLDRARTTDFTKQRSIQDDSQEGTKAAE</sequence>
<dbReference type="STRING" id="218672.SAMN04489759_104298"/>
<protein>
    <submittedName>
        <fullName evidence="2">Histidine kinase-, DNA gyrase B-, and HSP90-like ATPase</fullName>
    </submittedName>
</protein>
<dbReference type="GO" id="GO:0016301">
    <property type="term" value="F:kinase activity"/>
    <property type="evidence" value="ECO:0007669"/>
    <property type="project" value="UniProtKB-KW"/>
</dbReference>
<dbReference type="OrthoDB" id="2041081at2"/>
<name>A0A1G7R9Q8_9RHOB</name>
<evidence type="ECO:0000256" key="1">
    <source>
        <dbReference type="SAM" id="MobiDB-lite"/>
    </source>
</evidence>
<accession>A0A1G7R9Q8</accession>
<dbReference type="SUPFAM" id="SSF55874">
    <property type="entry name" value="ATPase domain of HSP90 chaperone/DNA topoisomerase II/histidine kinase"/>
    <property type="match status" value="1"/>
</dbReference>
<keyword evidence="2" id="KW-0418">Kinase</keyword>